<dbReference type="EMBL" id="VJMJ01000066">
    <property type="protein sequence ID" value="KAF0739198.1"/>
    <property type="molecule type" value="Genomic_DNA"/>
</dbReference>
<reference evidence="1 2" key="1">
    <citation type="submission" date="2019-07" db="EMBL/GenBank/DDBJ databases">
        <title>Genomics analysis of Aphanomyces spp. identifies a new class of oomycete effector associated with host adaptation.</title>
        <authorList>
            <person name="Gaulin E."/>
        </authorList>
    </citation>
    <scope>NUCLEOTIDE SEQUENCE [LARGE SCALE GENOMIC DNA]</scope>
    <source>
        <strain evidence="1 2">ATCC 201684</strain>
    </source>
</reference>
<evidence type="ECO:0000313" key="1">
    <source>
        <dbReference type="EMBL" id="KAF0739198.1"/>
    </source>
</evidence>
<comment type="caution">
    <text evidence="1">The sequence shown here is derived from an EMBL/GenBank/DDBJ whole genome shotgun (WGS) entry which is preliminary data.</text>
</comment>
<dbReference type="AlphaFoldDB" id="A0A6G0XG98"/>
<accession>A0A6G0XG98</accession>
<dbReference type="Proteomes" id="UP000481153">
    <property type="component" value="Unassembled WGS sequence"/>
</dbReference>
<name>A0A6G0XG98_9STRA</name>
<organism evidence="1 2">
    <name type="scientific">Aphanomyces euteiches</name>
    <dbReference type="NCBI Taxonomy" id="100861"/>
    <lineage>
        <taxon>Eukaryota</taxon>
        <taxon>Sar</taxon>
        <taxon>Stramenopiles</taxon>
        <taxon>Oomycota</taxon>
        <taxon>Saprolegniomycetes</taxon>
        <taxon>Saprolegniales</taxon>
        <taxon>Verrucalvaceae</taxon>
        <taxon>Aphanomyces</taxon>
    </lineage>
</organism>
<gene>
    <name evidence="1" type="ORF">Ae201684_005123</name>
</gene>
<evidence type="ECO:0000313" key="2">
    <source>
        <dbReference type="Proteomes" id="UP000481153"/>
    </source>
</evidence>
<proteinExistence type="predicted"/>
<protein>
    <submittedName>
        <fullName evidence="1">Uncharacterized protein</fullName>
    </submittedName>
</protein>
<dbReference type="VEuPathDB" id="FungiDB:AeMF1_019867"/>
<keyword evidence="2" id="KW-1185">Reference proteome</keyword>
<sequence length="371" mass="43175">MQTKASTATTTPMTEDALEAIKLKRRQYFREKQREHRSRERFEEQFLSKRLAELEEILRQTRTKLPQLPQRTSDGMLSWEDVAIALRDERDDSISLNRMLKVQSFAGKKLVEDMQRWIALANARPTHTPLRSSWRNVTLFSNPESRALGKEWITKQLYHNTDSIFERHGHVYPRIDSSSRFLDVDIEFSEGCYYFVFCYQYVHAQPPAAICERYKQNLCAMLMSDGLDPVLSSTLKELSGATAQHQYASKKGEAINLVYGEFHSEDHSVLVAQGIHDDECWRTDMKQRDISWWCHVQPTAEHGGTLVKSVLRFSQCFTRDGFMSLDEEANAYGLDLSQCPPHLKEDRFRNHVLCILKQQRDSVFSTKRLVE</sequence>